<dbReference type="EMBL" id="OY731402">
    <property type="protein sequence ID" value="CAJ1958595.1"/>
    <property type="molecule type" value="Genomic_DNA"/>
</dbReference>
<accession>A0AA86VEX8</accession>
<keyword evidence="10" id="KW-1185">Reference proteome</keyword>
<comment type="similarity">
    <text evidence="2">Belongs to the FKBP-type PPIase family. Tig subfamily.</text>
</comment>
<dbReference type="PANTHER" id="PTHR30560:SF5">
    <property type="entry name" value="OS09G0515400 PROTEIN"/>
    <property type="match status" value="1"/>
</dbReference>
<organism evidence="9 10">
    <name type="scientific">Sphenostylis stenocarpa</name>
    <dbReference type="NCBI Taxonomy" id="92480"/>
    <lineage>
        <taxon>Eukaryota</taxon>
        <taxon>Viridiplantae</taxon>
        <taxon>Streptophyta</taxon>
        <taxon>Embryophyta</taxon>
        <taxon>Tracheophyta</taxon>
        <taxon>Spermatophyta</taxon>
        <taxon>Magnoliopsida</taxon>
        <taxon>eudicotyledons</taxon>
        <taxon>Gunneridae</taxon>
        <taxon>Pentapetalae</taxon>
        <taxon>rosids</taxon>
        <taxon>fabids</taxon>
        <taxon>Fabales</taxon>
        <taxon>Fabaceae</taxon>
        <taxon>Papilionoideae</taxon>
        <taxon>50 kb inversion clade</taxon>
        <taxon>NPAAA clade</taxon>
        <taxon>indigoferoid/millettioid clade</taxon>
        <taxon>Phaseoleae</taxon>
        <taxon>Sphenostylis</taxon>
    </lineage>
</organism>
<dbReference type="FunFam" id="3.30.70.1050:FF:000004">
    <property type="entry name" value="Trigger factor"/>
    <property type="match status" value="1"/>
</dbReference>
<dbReference type="GO" id="GO:0051083">
    <property type="term" value="P:'de novo' cotranslational protein folding"/>
    <property type="evidence" value="ECO:0007669"/>
    <property type="project" value="TreeGrafter"/>
</dbReference>
<sequence length="298" mass="33931">MYHPGHKCKMEFMQLIAEPNDSKQLVEESTHYLQVDAPRKMDVMTQNNDEADDQTEAKIYGNDFITSPILENRPKRNRGAFFILREERNLTGSKNCGAYLISFWHTLSLGSGCHRCKQRVDEFIMPSLNCRRFGLSWKLKLGARNILKRQDIKCLPAGGVLSDAGISSNQFEDFSVSVVDKEDTRELKISLEVSGNKTQRIFDDVFKRMVAAAQPIPGFRRVKGGGIPKDILLEVLGPSKVFKEVIKKIINSTVAEYVEKENLTVSKDLRVEQSFEDLETTFVEGERFSFDVVLELKK</sequence>
<keyword evidence="5" id="KW-0143">Chaperone</keyword>
<keyword evidence="6" id="KW-0413">Isomerase</keyword>
<proteinExistence type="inferred from homology"/>
<evidence type="ECO:0000256" key="4">
    <source>
        <dbReference type="ARBA" id="ARBA00023110"/>
    </source>
</evidence>
<dbReference type="EC" id="5.2.1.8" evidence="3"/>
<comment type="catalytic activity">
    <reaction evidence="1">
        <text>[protein]-peptidylproline (omega=180) = [protein]-peptidylproline (omega=0)</text>
        <dbReference type="Rhea" id="RHEA:16237"/>
        <dbReference type="Rhea" id="RHEA-COMP:10747"/>
        <dbReference type="Rhea" id="RHEA-COMP:10748"/>
        <dbReference type="ChEBI" id="CHEBI:83833"/>
        <dbReference type="ChEBI" id="CHEBI:83834"/>
        <dbReference type="EC" id="5.2.1.8"/>
    </reaction>
</comment>
<reference evidence="9" key="1">
    <citation type="submission" date="2023-10" db="EMBL/GenBank/DDBJ databases">
        <authorList>
            <person name="Domelevo Entfellner J.-B."/>
        </authorList>
    </citation>
    <scope>NUCLEOTIDE SEQUENCE</scope>
</reference>
<dbReference type="InterPro" id="IPR036611">
    <property type="entry name" value="Trigger_fac_ribosome-bd_sf"/>
</dbReference>
<evidence type="ECO:0000256" key="6">
    <source>
        <dbReference type="ARBA" id="ARBA00023235"/>
    </source>
</evidence>
<dbReference type="GO" id="GO:0044183">
    <property type="term" value="F:protein folding chaperone"/>
    <property type="evidence" value="ECO:0007669"/>
    <property type="project" value="TreeGrafter"/>
</dbReference>
<evidence type="ECO:0000256" key="2">
    <source>
        <dbReference type="ARBA" id="ARBA00005464"/>
    </source>
</evidence>
<evidence type="ECO:0000256" key="5">
    <source>
        <dbReference type="ARBA" id="ARBA00023186"/>
    </source>
</evidence>
<dbReference type="Proteomes" id="UP001189624">
    <property type="component" value="Chromosome 5"/>
</dbReference>
<dbReference type="PANTHER" id="PTHR30560">
    <property type="entry name" value="TRIGGER FACTOR CHAPERONE AND PEPTIDYL-PROLYL CIS/TRANS ISOMERASE"/>
    <property type="match status" value="1"/>
</dbReference>
<evidence type="ECO:0000256" key="7">
    <source>
        <dbReference type="ARBA" id="ARBA00024849"/>
    </source>
</evidence>
<dbReference type="InterPro" id="IPR008881">
    <property type="entry name" value="Trigger_fac_ribosome-bd_bac"/>
</dbReference>
<keyword evidence="4" id="KW-0697">Rotamase</keyword>
<gene>
    <name evidence="9" type="ORF">AYBTSS11_LOCUS17824</name>
</gene>
<dbReference type="GO" id="GO:0003755">
    <property type="term" value="F:peptidyl-prolyl cis-trans isomerase activity"/>
    <property type="evidence" value="ECO:0007669"/>
    <property type="project" value="UniProtKB-KW"/>
</dbReference>
<evidence type="ECO:0000259" key="8">
    <source>
        <dbReference type="Pfam" id="PF05697"/>
    </source>
</evidence>
<dbReference type="GO" id="GO:0043022">
    <property type="term" value="F:ribosome binding"/>
    <property type="evidence" value="ECO:0007669"/>
    <property type="project" value="TreeGrafter"/>
</dbReference>
<dbReference type="GO" id="GO:0015031">
    <property type="term" value="P:protein transport"/>
    <property type="evidence" value="ECO:0007669"/>
    <property type="project" value="InterPro"/>
</dbReference>
<name>A0AA86VEX8_9FABA</name>
<comment type="function">
    <text evidence="7">Involved in protein export. Acts as a chaperone by maintaining the newly synthesized protein in an open conformation. Functions as a peptidyl-prolyl cis-trans isomerase.</text>
</comment>
<evidence type="ECO:0000313" key="10">
    <source>
        <dbReference type="Proteomes" id="UP001189624"/>
    </source>
</evidence>
<evidence type="ECO:0000313" key="9">
    <source>
        <dbReference type="EMBL" id="CAJ1958595.1"/>
    </source>
</evidence>
<dbReference type="Pfam" id="PF05697">
    <property type="entry name" value="Trigger_N"/>
    <property type="match status" value="1"/>
</dbReference>
<dbReference type="GO" id="GO:0043335">
    <property type="term" value="P:protein unfolding"/>
    <property type="evidence" value="ECO:0007669"/>
    <property type="project" value="TreeGrafter"/>
</dbReference>
<evidence type="ECO:0000256" key="3">
    <source>
        <dbReference type="ARBA" id="ARBA00013194"/>
    </source>
</evidence>
<dbReference type="AlphaFoldDB" id="A0AA86VEX8"/>
<protein>
    <recommendedName>
        <fullName evidence="3">peptidylprolyl isomerase</fullName>
        <ecNumber evidence="3">5.2.1.8</ecNumber>
    </recommendedName>
</protein>
<dbReference type="InterPro" id="IPR005215">
    <property type="entry name" value="Trig_fac"/>
</dbReference>
<dbReference type="Gramene" id="rna-AYBTSS11_LOCUS17824">
    <property type="protein sequence ID" value="CAJ1958595.1"/>
    <property type="gene ID" value="gene-AYBTSS11_LOCUS17824"/>
</dbReference>
<dbReference type="SUPFAM" id="SSF102735">
    <property type="entry name" value="Trigger factor ribosome-binding domain"/>
    <property type="match status" value="1"/>
</dbReference>
<feature type="domain" description="Trigger factor ribosome-binding bacterial" evidence="8">
    <location>
        <begin position="179"/>
        <end position="296"/>
    </location>
</feature>
<dbReference type="Gene3D" id="3.30.70.1050">
    <property type="entry name" value="Trigger factor ribosome-binding domain"/>
    <property type="match status" value="1"/>
</dbReference>
<evidence type="ECO:0000256" key="1">
    <source>
        <dbReference type="ARBA" id="ARBA00000971"/>
    </source>
</evidence>